<reference evidence="2" key="1">
    <citation type="submission" date="2022-11" db="EMBL/GenBank/DDBJ databases">
        <title>Chromosomal genome sequence assembly and mating type (MAT) locus characterization of the leprose asexual lichenized fungus Lepraria neglecta (Nyl.) Erichsen.</title>
        <authorList>
            <person name="Allen J.L."/>
            <person name="Pfeffer B."/>
        </authorList>
    </citation>
    <scope>NUCLEOTIDE SEQUENCE</scope>
    <source>
        <strain evidence="2">Allen 5258</strain>
    </source>
</reference>
<proteinExistence type="predicted"/>
<feature type="compositionally biased region" description="Basic and acidic residues" evidence="1">
    <location>
        <begin position="484"/>
        <end position="493"/>
    </location>
</feature>
<keyword evidence="3" id="KW-1185">Reference proteome</keyword>
<sequence length="978" mass="106942">MFKKEDRKSPKGGKSSKDNKKKSPKPSTTSSDPPPTPNTPSSSSKTKKGGKSQSPRPSPSDPFASKTPSGSNRPKEGDESPVSPSPGPSMASLTPSMSNDPSEWRTSYKGSLGKRLRKRSFPSFNLTAASGRGSASSDRNTPRVAMSPSPVSVAGSSPSGKSPISGRSRPGGVMSPSLSNLANLTAGDYGRRPSTSGRNTPRDPLSPPGFAKPVPRSAGRGKLTSNGTTPQGVVSPSLTRVADGPSSHATSISDPSTPRGLVSPSPSRTFSPQGGGTPTSSRGPRAVNTPTRVVSRTSSSQSLTTSTARTTTTTNLAKPLAGLIFDPSQEAIFDEYEEIAMERPKTPERAKSPLLLLSVVPSEDNLDPDAPPPKFFTVAEFLNTILEKNIKLPNEDAPEPVKVGNFKVEVAGVKGSNVKLPKSSSTGVSNDALMMAMEEAMKEKKAKEQAAKQKRSGPKQQDVDYVHPNGKPYSVAEIILAKKKERDEAERARSPSGRKRFNVKGFNYDDDGTPMTKEQIEASWKKTERDIKSGAVKLPKIEDISVPPIKWATEDWQTPVLGAETVKRINERKMKDPKMQAALARIKAKEEKKWAEEVAKAKEAAKAALENPTPQTFLDMPANVMKRIMRELLVVGPEEEVVPCHYVAGKIIKNADGGRGCLRTKPQVDILVALCGTKDKKVRMALDAGRNVLYRENQFAFRKPAELILFMNTIGWINIARMNFDKNLVVSANFLTKYTHCLEIKWLARWQAELRFSMQGHELVSPDWKAEDIDPEYEPPEIEKALKTMVKVMDESKEMDKMISASHVSSRIKTLDFGDSFSSIANLLQDMDMGEVSKGEVEHSMSEMAEVYEEVFRSGSEPKDTGKGKEKIVPMESEAEHPKIDWNDWKLDKASGGRNYFESFLDADNGDALSEDSGYNSEEATEVANENVDLDQGDLYGVSDEEEEEEEEDEEEDETDGSVTSENRRLEEEIKELL</sequence>
<dbReference type="AlphaFoldDB" id="A0AAD9ZE49"/>
<feature type="compositionally biased region" description="Polar residues" evidence="1">
    <location>
        <begin position="247"/>
        <end position="256"/>
    </location>
</feature>
<evidence type="ECO:0000313" key="3">
    <source>
        <dbReference type="Proteomes" id="UP001276659"/>
    </source>
</evidence>
<evidence type="ECO:0000313" key="2">
    <source>
        <dbReference type="EMBL" id="KAK3176823.1"/>
    </source>
</evidence>
<feature type="compositionally biased region" description="Low complexity" evidence="1">
    <location>
        <begin position="128"/>
        <end position="137"/>
    </location>
</feature>
<feature type="compositionally biased region" description="Polar residues" evidence="1">
    <location>
        <begin position="223"/>
        <end position="238"/>
    </location>
</feature>
<feature type="compositionally biased region" description="Basic and acidic residues" evidence="1">
    <location>
        <begin position="966"/>
        <end position="978"/>
    </location>
</feature>
<feature type="compositionally biased region" description="Polar residues" evidence="1">
    <location>
        <begin position="91"/>
        <end position="109"/>
    </location>
</feature>
<feature type="compositionally biased region" description="Polar residues" evidence="1">
    <location>
        <begin position="264"/>
        <end position="282"/>
    </location>
</feature>
<feature type="region of interest" description="Disordered" evidence="1">
    <location>
        <begin position="908"/>
        <end position="978"/>
    </location>
</feature>
<protein>
    <submittedName>
        <fullName evidence="2">Uncharacterized protein</fullName>
    </submittedName>
</protein>
<dbReference type="Proteomes" id="UP001276659">
    <property type="component" value="Unassembled WGS sequence"/>
</dbReference>
<feature type="region of interest" description="Disordered" evidence="1">
    <location>
        <begin position="443"/>
        <end position="469"/>
    </location>
</feature>
<feature type="compositionally biased region" description="Acidic residues" evidence="1">
    <location>
        <begin position="943"/>
        <end position="960"/>
    </location>
</feature>
<gene>
    <name evidence="2" type="ORF">OEA41_008148</name>
</gene>
<name>A0AAD9ZE49_9LECA</name>
<accession>A0AAD9ZE49</accession>
<organism evidence="2 3">
    <name type="scientific">Lepraria neglecta</name>
    <dbReference type="NCBI Taxonomy" id="209136"/>
    <lineage>
        <taxon>Eukaryota</taxon>
        <taxon>Fungi</taxon>
        <taxon>Dikarya</taxon>
        <taxon>Ascomycota</taxon>
        <taxon>Pezizomycotina</taxon>
        <taxon>Lecanoromycetes</taxon>
        <taxon>OSLEUM clade</taxon>
        <taxon>Lecanoromycetidae</taxon>
        <taxon>Lecanorales</taxon>
        <taxon>Lecanorineae</taxon>
        <taxon>Stereocaulaceae</taxon>
        <taxon>Lepraria</taxon>
    </lineage>
</organism>
<dbReference type="EMBL" id="JASNWA010000004">
    <property type="protein sequence ID" value="KAK3176823.1"/>
    <property type="molecule type" value="Genomic_DNA"/>
</dbReference>
<feature type="compositionally biased region" description="Low complexity" evidence="1">
    <location>
        <begin position="287"/>
        <end position="311"/>
    </location>
</feature>
<feature type="region of interest" description="Disordered" evidence="1">
    <location>
        <begin position="1"/>
        <end position="311"/>
    </location>
</feature>
<feature type="region of interest" description="Disordered" evidence="1">
    <location>
        <begin position="484"/>
        <end position="515"/>
    </location>
</feature>
<feature type="compositionally biased region" description="Low complexity" evidence="1">
    <location>
        <begin position="147"/>
        <end position="172"/>
    </location>
</feature>
<evidence type="ECO:0000256" key="1">
    <source>
        <dbReference type="SAM" id="MobiDB-lite"/>
    </source>
</evidence>
<comment type="caution">
    <text evidence="2">The sequence shown here is derived from an EMBL/GenBank/DDBJ whole genome shotgun (WGS) entry which is preliminary data.</text>
</comment>